<keyword evidence="5" id="KW-1185">Reference proteome</keyword>
<feature type="transmembrane region" description="Helical" evidence="2">
    <location>
        <begin position="117"/>
        <end position="136"/>
    </location>
</feature>
<dbReference type="InterPro" id="IPR021878">
    <property type="entry name" value="TgpA_N"/>
</dbReference>
<feature type="transmembrane region" description="Helical" evidence="2">
    <location>
        <begin position="31"/>
        <end position="49"/>
    </location>
</feature>
<dbReference type="InterPro" id="IPR052901">
    <property type="entry name" value="Bact_TGase-like"/>
</dbReference>
<feature type="transmembrane region" description="Helical" evidence="2">
    <location>
        <begin position="625"/>
        <end position="647"/>
    </location>
</feature>
<feature type="transmembrane region" description="Helical" evidence="2">
    <location>
        <begin position="226"/>
        <end position="244"/>
    </location>
</feature>
<feature type="transmembrane region" description="Helical" evidence="2">
    <location>
        <begin position="56"/>
        <end position="76"/>
    </location>
</feature>
<dbReference type="InterPro" id="IPR002931">
    <property type="entry name" value="Transglutaminase-like"/>
</dbReference>
<dbReference type="Gene3D" id="3.10.620.30">
    <property type="match status" value="1"/>
</dbReference>
<dbReference type="InterPro" id="IPR038765">
    <property type="entry name" value="Papain-like_cys_pep_sf"/>
</dbReference>
<dbReference type="AlphaFoldDB" id="A0A919E9L5"/>
<evidence type="ECO:0000259" key="3">
    <source>
        <dbReference type="SMART" id="SM00460"/>
    </source>
</evidence>
<feature type="compositionally biased region" description="Pro residues" evidence="1">
    <location>
        <begin position="567"/>
        <end position="579"/>
    </location>
</feature>
<organism evidence="4 5">
    <name type="scientific">Streptomyces mashuensis</name>
    <dbReference type="NCBI Taxonomy" id="33904"/>
    <lineage>
        <taxon>Bacteria</taxon>
        <taxon>Bacillati</taxon>
        <taxon>Actinomycetota</taxon>
        <taxon>Actinomycetes</taxon>
        <taxon>Kitasatosporales</taxon>
        <taxon>Streptomycetaceae</taxon>
        <taxon>Streptomyces</taxon>
    </lineage>
</organism>
<evidence type="ECO:0000313" key="5">
    <source>
        <dbReference type="Proteomes" id="UP000638313"/>
    </source>
</evidence>
<dbReference type="RefSeq" id="WP_190128276.1">
    <property type="nucleotide sequence ID" value="NZ_BNBD01000002.1"/>
</dbReference>
<keyword evidence="2" id="KW-0812">Transmembrane</keyword>
<reference evidence="4" key="1">
    <citation type="journal article" date="2014" name="Int. J. Syst. Evol. Microbiol.">
        <title>Complete genome sequence of Corynebacterium casei LMG S-19264T (=DSM 44701T), isolated from a smear-ripened cheese.</title>
        <authorList>
            <consortium name="US DOE Joint Genome Institute (JGI-PGF)"/>
            <person name="Walter F."/>
            <person name="Albersmeier A."/>
            <person name="Kalinowski J."/>
            <person name="Ruckert C."/>
        </authorList>
    </citation>
    <scope>NUCLEOTIDE SEQUENCE</scope>
    <source>
        <strain evidence="4">JCM 4059</strain>
    </source>
</reference>
<dbReference type="PANTHER" id="PTHR42736:SF1">
    <property type="entry name" value="PROTEIN-GLUTAMINE GAMMA-GLUTAMYLTRANSFERASE"/>
    <property type="match status" value="1"/>
</dbReference>
<accession>A0A919E9L5</accession>
<reference evidence="4" key="2">
    <citation type="submission" date="2020-09" db="EMBL/GenBank/DDBJ databases">
        <authorList>
            <person name="Sun Q."/>
            <person name="Ohkuma M."/>
        </authorList>
    </citation>
    <scope>NUCLEOTIDE SEQUENCE</scope>
    <source>
        <strain evidence="4">JCM 4059</strain>
    </source>
</reference>
<comment type="caution">
    <text evidence="4">The sequence shown here is derived from an EMBL/GenBank/DDBJ whole genome shotgun (WGS) entry which is preliminary data.</text>
</comment>
<protein>
    <submittedName>
        <fullName evidence="4">Transglutaminase</fullName>
    </submittedName>
</protein>
<keyword evidence="2" id="KW-1133">Transmembrane helix</keyword>
<dbReference type="PANTHER" id="PTHR42736">
    <property type="entry name" value="PROTEIN-GLUTAMINE GAMMA-GLUTAMYLTRANSFERASE"/>
    <property type="match status" value="1"/>
</dbReference>
<gene>
    <name evidence="4" type="ORF">GCM10010218_10900</name>
</gene>
<dbReference type="Pfam" id="PF13559">
    <property type="entry name" value="DUF4129"/>
    <property type="match status" value="1"/>
</dbReference>
<dbReference type="SMART" id="SM00460">
    <property type="entry name" value="TGc"/>
    <property type="match status" value="1"/>
</dbReference>
<evidence type="ECO:0000256" key="1">
    <source>
        <dbReference type="SAM" id="MobiDB-lite"/>
    </source>
</evidence>
<dbReference type="SUPFAM" id="SSF54001">
    <property type="entry name" value="Cysteine proteinases"/>
    <property type="match status" value="1"/>
</dbReference>
<sequence length="795" mass="82306">MSGRTRLSVCGVLATLGAACAMVPLVDKTTWLLQAALLLAVQAAVGVVARRVPLAVWLTVLLQALTGLLLLTVVFARAQAIGGLLPGPDVLHEFAQLVAEGTDDVGRYAAPAPATTAIRLLLVGGVLLVGLVVDVVAVTFRGAAPAGLPLLALYSVGAGLAQGRTDWLWFLTAAAGYLLLLLAEGRDRLSRWGRVFGGGQGPAGGAAVLAPGQGPAVAPVRTGRRIGVLVLGLALAAPLVLPSIDGGLLRPRTPGKGEGAGGGTISAVNPLVSLQNNLNQPQNREVMRYRTSAGSPQDLYLRIVALDRFDGSSWRASDRKITDVPVPLPAPAGLAPGAVRTEEAITSVAAADGYAQNYLPMPYPAQSVRVEGRWRYEPEGRTLVGDHGQTTRGARYQVTSLVVEPTAAQLAAAPAPPEKVLREYTQVPSTVPPVVADTARKVTAGAANPYEQAVKLQDWFAVGGGFRYDTEVGSGSGSNAIARFLEEKRGFCVHFSFSMAAMARTLGIPARVAVGFTPGTPQSDGSVSVGSKDAHAWPELYFEGAGWTRFEPTPSRGTQPDYTLAPGPAPDDPAAPSPRPSRSAAPRPAPSTGSGCPAELRKSGGCGKHTPQAQAPARADGPSPLLVTGIAAGALAVLALPLLPLAWRTRVRARRLAPGAGVPAAWQELTDTAWDYGIPPDGSRTPRMAAARITAAGALQGAAADAVTRLATAVEQDLYAPGPAQAPVQGLAEDVTLVRTGLRAAAGRPARLRALLAPASLRRRLSAWGTAWTAARARAVTRVRSSVPRRGKPDA</sequence>
<feature type="domain" description="Transglutaminase-like" evidence="3">
    <location>
        <begin position="484"/>
        <end position="554"/>
    </location>
</feature>
<dbReference type="InterPro" id="IPR025403">
    <property type="entry name" value="TgpA-like_C"/>
</dbReference>
<keyword evidence="2" id="KW-0472">Membrane</keyword>
<dbReference type="Pfam" id="PF01841">
    <property type="entry name" value="Transglut_core"/>
    <property type="match status" value="1"/>
</dbReference>
<proteinExistence type="predicted"/>
<feature type="transmembrane region" description="Helical" evidence="2">
    <location>
        <begin position="143"/>
        <end position="161"/>
    </location>
</feature>
<dbReference type="Pfam" id="PF11992">
    <property type="entry name" value="TgpA_N"/>
    <property type="match status" value="1"/>
</dbReference>
<feature type="region of interest" description="Disordered" evidence="1">
    <location>
        <begin position="548"/>
        <end position="620"/>
    </location>
</feature>
<evidence type="ECO:0000256" key="2">
    <source>
        <dbReference type="SAM" id="Phobius"/>
    </source>
</evidence>
<evidence type="ECO:0000313" key="4">
    <source>
        <dbReference type="EMBL" id="GHF31803.1"/>
    </source>
</evidence>
<dbReference type="Proteomes" id="UP000638313">
    <property type="component" value="Unassembled WGS sequence"/>
</dbReference>
<dbReference type="PROSITE" id="PS51257">
    <property type="entry name" value="PROKAR_LIPOPROTEIN"/>
    <property type="match status" value="1"/>
</dbReference>
<feature type="transmembrane region" description="Helical" evidence="2">
    <location>
        <begin position="167"/>
        <end position="183"/>
    </location>
</feature>
<name>A0A919E9L5_9ACTN</name>
<dbReference type="EMBL" id="BNBD01000002">
    <property type="protein sequence ID" value="GHF31803.1"/>
    <property type="molecule type" value="Genomic_DNA"/>
</dbReference>